<name>A0A377SYQ7_9NEIS</name>
<keyword evidence="4 5" id="KW-0472">Membrane</keyword>
<sequence>MDESQFPVKTSNSDSNTIAILTWIGTIFFGFIPALIVYLIKKEDPYVQDHAKEALNWSITVMIGYAISWVLMLILVGFLTAFALGIANLVFCIIAAVSASRGDTYRLPFAIRLIK</sequence>
<comment type="subcellular location">
    <subcellularLocation>
        <location evidence="1">Membrane</location>
        <topology evidence="1">Multi-pass membrane protein</topology>
    </subcellularLocation>
</comment>
<evidence type="ECO:0000313" key="6">
    <source>
        <dbReference type="EMBL" id="STR45466.1"/>
    </source>
</evidence>
<dbReference type="EMBL" id="SMBT01000004">
    <property type="protein sequence ID" value="TCU87965.1"/>
    <property type="molecule type" value="Genomic_DNA"/>
</dbReference>
<protein>
    <submittedName>
        <fullName evidence="6">Uncharacterized protein conserved in bacteria</fullName>
    </submittedName>
</protein>
<evidence type="ECO:0000313" key="9">
    <source>
        <dbReference type="Proteomes" id="UP000295794"/>
    </source>
</evidence>
<dbReference type="Proteomes" id="UP000295794">
    <property type="component" value="Unassembled WGS sequence"/>
</dbReference>
<feature type="transmembrane region" description="Helical" evidence="5">
    <location>
        <begin position="20"/>
        <end position="40"/>
    </location>
</feature>
<accession>A0A377SYQ7</accession>
<dbReference type="AlphaFoldDB" id="A0A377SYQ7"/>
<feature type="transmembrane region" description="Helical" evidence="5">
    <location>
        <begin position="81"/>
        <end position="99"/>
    </location>
</feature>
<keyword evidence="3 5" id="KW-1133">Transmembrane helix</keyword>
<organism evidence="6 8">
    <name type="scientific">Iodobacter fluviatilis</name>
    <dbReference type="NCBI Taxonomy" id="537"/>
    <lineage>
        <taxon>Bacteria</taxon>
        <taxon>Pseudomonadati</taxon>
        <taxon>Pseudomonadota</taxon>
        <taxon>Betaproteobacteria</taxon>
        <taxon>Neisseriales</taxon>
        <taxon>Chitinibacteraceae</taxon>
        <taxon>Iodobacter</taxon>
    </lineage>
</organism>
<evidence type="ECO:0000256" key="5">
    <source>
        <dbReference type="SAM" id="Phobius"/>
    </source>
</evidence>
<dbReference type="RefSeq" id="WP_115229522.1">
    <property type="nucleotide sequence ID" value="NZ_CAWOLO010000004.1"/>
</dbReference>
<evidence type="ECO:0000256" key="1">
    <source>
        <dbReference type="ARBA" id="ARBA00004141"/>
    </source>
</evidence>
<reference evidence="6 8" key="1">
    <citation type="submission" date="2018-06" db="EMBL/GenBank/DDBJ databases">
        <authorList>
            <consortium name="Pathogen Informatics"/>
            <person name="Doyle S."/>
        </authorList>
    </citation>
    <scope>NUCLEOTIDE SEQUENCE [LARGE SCALE GENOMIC DNA]</scope>
    <source>
        <strain evidence="6 8">NCTC11159</strain>
    </source>
</reference>
<evidence type="ECO:0000256" key="4">
    <source>
        <dbReference type="ARBA" id="ARBA00023136"/>
    </source>
</evidence>
<proteinExistence type="predicted"/>
<keyword evidence="2 5" id="KW-0812">Transmembrane</keyword>
<reference evidence="7 9" key="2">
    <citation type="submission" date="2019-03" db="EMBL/GenBank/DDBJ databases">
        <title>Genomic Encyclopedia of Type Strains, Phase IV (KMG-IV): sequencing the most valuable type-strain genomes for metagenomic binning, comparative biology and taxonomic classification.</title>
        <authorList>
            <person name="Goeker M."/>
        </authorList>
    </citation>
    <scope>NUCLEOTIDE SEQUENCE [LARGE SCALE GENOMIC DNA]</scope>
    <source>
        <strain evidence="7 9">DSM 3764</strain>
    </source>
</reference>
<evidence type="ECO:0000256" key="3">
    <source>
        <dbReference type="ARBA" id="ARBA00022989"/>
    </source>
</evidence>
<dbReference type="EMBL" id="UGHR01000004">
    <property type="protein sequence ID" value="STR45466.1"/>
    <property type="molecule type" value="Genomic_DNA"/>
</dbReference>
<evidence type="ECO:0000313" key="8">
    <source>
        <dbReference type="Proteomes" id="UP000255108"/>
    </source>
</evidence>
<dbReference type="Pfam" id="PF09685">
    <property type="entry name" value="MamF_MmsF"/>
    <property type="match status" value="1"/>
</dbReference>
<evidence type="ECO:0000313" key="7">
    <source>
        <dbReference type="EMBL" id="TCU87965.1"/>
    </source>
</evidence>
<dbReference type="OrthoDB" id="9808930at2"/>
<evidence type="ECO:0000256" key="2">
    <source>
        <dbReference type="ARBA" id="ARBA00022692"/>
    </source>
</evidence>
<feature type="transmembrane region" description="Helical" evidence="5">
    <location>
        <begin position="54"/>
        <end position="75"/>
    </location>
</feature>
<gene>
    <name evidence="7" type="ORF">EV682_104133</name>
    <name evidence="6" type="ORF">NCTC11159_04039</name>
</gene>
<dbReference type="Proteomes" id="UP000255108">
    <property type="component" value="Unassembled WGS sequence"/>
</dbReference>
<dbReference type="InterPro" id="IPR019109">
    <property type="entry name" value="MamF_MmsF"/>
</dbReference>
<keyword evidence="9" id="KW-1185">Reference proteome</keyword>